<protein>
    <submittedName>
        <fullName evidence="3">LLM class flavin-dependent oxidoreductase</fullName>
    </submittedName>
</protein>
<dbReference type="PANTHER" id="PTHR30137">
    <property type="entry name" value="LUCIFERASE-LIKE MONOOXYGENASE"/>
    <property type="match status" value="1"/>
</dbReference>
<dbReference type="InterPro" id="IPR050766">
    <property type="entry name" value="Bact_Lucif_Oxidored"/>
</dbReference>
<accession>A0ABX0A6R6</accession>
<dbReference type="Proteomes" id="UP000743899">
    <property type="component" value="Unassembled WGS sequence"/>
</dbReference>
<sequence length="335" mass="37834">MVALNILDYALVDEGSNPSKALKETAELARLADKLGYKRFWVAEQHYAYSIASSSPEMFMMYLATITEKIRIGSGGVMIPHYSPYKVAENFRMLEALHPNRIDLGIGNSPGGRLVQKALNEEKTDRLSYEQQVEDIIKYLTDGQDSEHRFQNLFAAPIIETIPDIWMLGGGGKSTEIAALNGTSYIYAHFFKGLSERGLESIRRYREQFQPSVFQKQPNVGVAVFTVIAETNKEAEELADAFFLWMAWLETAKNPRYFPSVKTARNYTFNTYEAKKIESLKERTIVGDPLHVKQKIEKLAEIYSADEVLIVPNFPGIENRKKGVTLLAEAFGIKA</sequence>
<dbReference type="RefSeq" id="WP_161921018.1">
    <property type="nucleotide sequence ID" value="NZ_JAACYS010000049.1"/>
</dbReference>
<dbReference type="PANTHER" id="PTHR30137:SF19">
    <property type="entry name" value="LUCIFERASE-LIKE MONOOXYGENASE"/>
    <property type="match status" value="1"/>
</dbReference>
<evidence type="ECO:0000313" key="3">
    <source>
        <dbReference type="EMBL" id="NCU18189.1"/>
    </source>
</evidence>
<feature type="domain" description="Luciferase-like" evidence="2">
    <location>
        <begin position="17"/>
        <end position="302"/>
    </location>
</feature>
<dbReference type="InterPro" id="IPR011251">
    <property type="entry name" value="Luciferase-like_dom"/>
</dbReference>
<dbReference type="CDD" id="cd00347">
    <property type="entry name" value="Flavin_utilizing_monoxygenases"/>
    <property type="match status" value="1"/>
</dbReference>
<dbReference type="Gene3D" id="3.20.20.30">
    <property type="entry name" value="Luciferase-like domain"/>
    <property type="match status" value="1"/>
</dbReference>
<gene>
    <name evidence="3" type="ORF">GW534_10725</name>
</gene>
<comment type="similarity">
    <text evidence="1">To bacterial alkanal monooxygenase alpha and beta chains.</text>
</comment>
<reference evidence="3 4" key="1">
    <citation type="submission" date="2020-01" db="EMBL/GenBank/DDBJ databases">
        <title>A novel Bacillus sp. from Pasinler.</title>
        <authorList>
            <person name="Adiguzel A."/>
            <person name="Ay H."/>
            <person name="Baltaci M.O."/>
        </authorList>
    </citation>
    <scope>NUCLEOTIDE SEQUENCE [LARGE SCALE GENOMIC DNA]</scope>
    <source>
        <strain evidence="3 4">P1</strain>
    </source>
</reference>
<keyword evidence="4" id="KW-1185">Reference proteome</keyword>
<evidence type="ECO:0000313" key="4">
    <source>
        <dbReference type="Proteomes" id="UP000743899"/>
    </source>
</evidence>
<dbReference type="InterPro" id="IPR019949">
    <property type="entry name" value="CmoO-like"/>
</dbReference>
<dbReference type="EMBL" id="JAACYS010000049">
    <property type="protein sequence ID" value="NCU18189.1"/>
    <property type="molecule type" value="Genomic_DNA"/>
</dbReference>
<organism evidence="3 4">
    <name type="scientific">Pallidibacillus pasinlerensis</name>
    <dbReference type="NCBI Taxonomy" id="2703818"/>
    <lineage>
        <taxon>Bacteria</taxon>
        <taxon>Bacillati</taxon>
        <taxon>Bacillota</taxon>
        <taxon>Bacilli</taxon>
        <taxon>Bacillales</taxon>
        <taxon>Bacillaceae</taxon>
        <taxon>Pallidibacillus</taxon>
    </lineage>
</organism>
<dbReference type="Pfam" id="PF00296">
    <property type="entry name" value="Bac_luciferase"/>
    <property type="match status" value="1"/>
</dbReference>
<dbReference type="SUPFAM" id="SSF51679">
    <property type="entry name" value="Bacterial luciferase-like"/>
    <property type="match status" value="1"/>
</dbReference>
<proteinExistence type="predicted"/>
<evidence type="ECO:0000256" key="1">
    <source>
        <dbReference type="ARBA" id="ARBA00007789"/>
    </source>
</evidence>
<dbReference type="NCBIfam" id="TIGR03558">
    <property type="entry name" value="oxido_grp_1"/>
    <property type="match status" value="1"/>
</dbReference>
<comment type="caution">
    <text evidence="3">The sequence shown here is derived from an EMBL/GenBank/DDBJ whole genome shotgun (WGS) entry which is preliminary data.</text>
</comment>
<name>A0ABX0A6R6_9BACI</name>
<dbReference type="InterPro" id="IPR036661">
    <property type="entry name" value="Luciferase-like_sf"/>
</dbReference>
<evidence type="ECO:0000259" key="2">
    <source>
        <dbReference type="Pfam" id="PF00296"/>
    </source>
</evidence>